<dbReference type="EMBL" id="JTDE01000210">
    <property type="protein sequence ID" value="KAF7261965.1"/>
    <property type="molecule type" value="Genomic_DNA"/>
</dbReference>
<keyword evidence="2" id="KW-1185">Reference proteome</keyword>
<dbReference type="AlphaFoldDB" id="A0A8S9Z3D4"/>
<dbReference type="Proteomes" id="UP000822476">
    <property type="component" value="Unassembled WGS sequence"/>
</dbReference>
<proteinExistence type="predicted"/>
<organism evidence="1 2">
    <name type="scientific">Paragonimus skrjabini miyazakii</name>
    <dbReference type="NCBI Taxonomy" id="59628"/>
    <lineage>
        <taxon>Eukaryota</taxon>
        <taxon>Metazoa</taxon>
        <taxon>Spiralia</taxon>
        <taxon>Lophotrochozoa</taxon>
        <taxon>Platyhelminthes</taxon>
        <taxon>Trematoda</taxon>
        <taxon>Digenea</taxon>
        <taxon>Plagiorchiida</taxon>
        <taxon>Troglotremata</taxon>
        <taxon>Troglotrematidae</taxon>
        <taxon>Paragonimus</taxon>
    </lineage>
</organism>
<protein>
    <submittedName>
        <fullName evidence="1">Uncharacterized protein</fullName>
    </submittedName>
</protein>
<evidence type="ECO:0000313" key="2">
    <source>
        <dbReference type="Proteomes" id="UP000822476"/>
    </source>
</evidence>
<comment type="caution">
    <text evidence="1">The sequence shown here is derived from an EMBL/GenBank/DDBJ whole genome shotgun (WGS) entry which is preliminary data.</text>
</comment>
<name>A0A8S9Z3D4_9TREM</name>
<reference evidence="1" key="1">
    <citation type="submission" date="2019-07" db="EMBL/GenBank/DDBJ databases">
        <title>Annotation for the trematode Paragonimus miyazaki's.</title>
        <authorList>
            <person name="Choi Y.-J."/>
        </authorList>
    </citation>
    <scope>NUCLEOTIDE SEQUENCE</scope>
    <source>
        <strain evidence="1">Japan</strain>
    </source>
</reference>
<gene>
    <name evidence="1" type="ORF">EG68_01844</name>
</gene>
<dbReference type="OrthoDB" id="6159834at2759"/>
<evidence type="ECO:0000313" key="1">
    <source>
        <dbReference type="EMBL" id="KAF7261965.1"/>
    </source>
</evidence>
<accession>A0A8S9Z3D4</accession>
<sequence>MKMFIVCHNHTDFMDATCNALVRTREEIHGLRLNINALRYQISPPLSGEPKGYPVRFPMDTVEDLQLPNAKLEDITLRNTLFILYMQTNYLKLIKDSSLGTSTRNILRTLMADELANSINWRVVNNKFSLASTPLANIIIVPRFNS</sequence>